<proteinExistence type="predicted"/>
<dbReference type="CDD" id="cd09159">
    <property type="entry name" value="PLDc_ybhO_like_2"/>
    <property type="match status" value="1"/>
</dbReference>
<sequence>MNTPDDAVTSRWTDRLHGLIGTPPTTGNRVTVLKNGDEIFPAMLDAIRSAEHTVDFVTFVYWQGEIAVEFADALSEAAERGCKVRVLLDALGARKISDGIVDEMREAGCDVRWFRPLFDGAVPKLSEANRRTHRKILVCDGAVGFCGGVGIAEEWTGDARNEHEWRDTHLEVRGPAVAGLLTAFLDNWADQYDDGFDPRNEIEIDFSEAGETTCFVVRGSAETGASDVWRLLMTLVSLAEKDLRIATAYFNPDEHMMRELEAAVGRGVVVTLLVPGDHADKRFIQIAGEQSYQRLLDAGIDIRAYEVSMMHAKVITVDGIVATVGSTNFNQRSMQHDEEANVVIVDPEVVSILNEHLDEDIENSTELDPSRWADRSIPQKVAEKVSTVVERWL</sequence>
<dbReference type="GO" id="GO:0030572">
    <property type="term" value="F:phosphatidyltransferase activity"/>
    <property type="evidence" value="ECO:0007669"/>
    <property type="project" value="UniProtKB-ARBA"/>
</dbReference>
<keyword evidence="3" id="KW-1185">Reference proteome</keyword>
<dbReference type="PROSITE" id="PS50035">
    <property type="entry name" value="PLD"/>
    <property type="match status" value="1"/>
</dbReference>
<protein>
    <submittedName>
        <fullName evidence="2">Putative cardiolipin synthetase</fullName>
        <ecNumber evidence="2">2.7.8.-</ecNumber>
    </submittedName>
</protein>
<dbReference type="CDD" id="cd09110">
    <property type="entry name" value="PLDc_CLS_1"/>
    <property type="match status" value="1"/>
</dbReference>
<dbReference type="PANTHER" id="PTHR21248:SF22">
    <property type="entry name" value="PHOSPHOLIPASE D"/>
    <property type="match status" value="1"/>
</dbReference>
<dbReference type="InterPro" id="IPR025202">
    <property type="entry name" value="PLD-like_dom"/>
</dbReference>
<name>A0A6C7EBG1_ILUCY</name>
<evidence type="ECO:0000313" key="3">
    <source>
        <dbReference type="Proteomes" id="UP000011863"/>
    </source>
</evidence>
<dbReference type="EC" id="2.7.8.-" evidence="2"/>
<keyword evidence="2" id="KW-0808">Transferase</keyword>
<evidence type="ECO:0000259" key="1">
    <source>
        <dbReference type="PROSITE" id="PS50035"/>
    </source>
</evidence>
<accession>A0A6C7EBG1</accession>
<dbReference type="SUPFAM" id="SSF56024">
    <property type="entry name" value="Phospholipase D/nuclease"/>
    <property type="match status" value="2"/>
</dbReference>
<dbReference type="AlphaFoldDB" id="A0A6C7EBG1"/>
<dbReference type="OrthoDB" id="9762009at2"/>
<organism evidence="2 3">
    <name type="scientific">Ilumatobacter coccineus (strain NBRC 103263 / KCTC 29153 / YM16-304)</name>
    <dbReference type="NCBI Taxonomy" id="1313172"/>
    <lineage>
        <taxon>Bacteria</taxon>
        <taxon>Bacillati</taxon>
        <taxon>Actinomycetota</taxon>
        <taxon>Acidimicrobiia</taxon>
        <taxon>Acidimicrobiales</taxon>
        <taxon>Ilumatobacteraceae</taxon>
        <taxon>Ilumatobacter</taxon>
    </lineage>
</organism>
<feature type="domain" description="PLD phosphodiesterase" evidence="1">
    <location>
        <begin position="306"/>
        <end position="333"/>
    </location>
</feature>
<reference evidence="2 3" key="1">
    <citation type="journal article" date="2013" name="Int. J. Syst. Evol. Microbiol.">
        <title>Ilumatobacter nonamiense sp. nov. and Ilumatobacter coccineum sp. nov., isolated from seashore sand.</title>
        <authorList>
            <person name="Matsumoto A."/>
            <person name="Kasai H."/>
            <person name="Matsuo Y."/>
            <person name="Shizuri Y."/>
            <person name="Ichikawa N."/>
            <person name="Fujita N."/>
            <person name="Omura S."/>
            <person name="Takahashi Y."/>
        </authorList>
    </citation>
    <scope>NUCLEOTIDE SEQUENCE [LARGE SCALE GENOMIC DNA]</scope>
    <source>
        <strain evidence="3">NBRC 103263 / KCTC 29153 / YM16-304</strain>
    </source>
</reference>
<dbReference type="InterPro" id="IPR001736">
    <property type="entry name" value="PLipase_D/transphosphatidylase"/>
</dbReference>
<dbReference type="Proteomes" id="UP000011863">
    <property type="component" value="Chromosome"/>
</dbReference>
<dbReference type="KEGG" id="aym:YM304_37630"/>
<dbReference type="Gene3D" id="3.30.870.10">
    <property type="entry name" value="Endonuclease Chain A"/>
    <property type="match status" value="2"/>
</dbReference>
<evidence type="ECO:0000313" key="2">
    <source>
        <dbReference type="EMBL" id="BAN04077.1"/>
    </source>
</evidence>
<dbReference type="RefSeq" id="WP_015443324.1">
    <property type="nucleotide sequence ID" value="NC_020520.1"/>
</dbReference>
<dbReference type="Pfam" id="PF13091">
    <property type="entry name" value="PLDc_2"/>
    <property type="match status" value="2"/>
</dbReference>
<gene>
    <name evidence="2" type="ORF">YM304_37630</name>
</gene>
<dbReference type="EMBL" id="AP012057">
    <property type="protein sequence ID" value="BAN04077.1"/>
    <property type="molecule type" value="Genomic_DNA"/>
</dbReference>
<dbReference type="GO" id="GO:0032049">
    <property type="term" value="P:cardiolipin biosynthetic process"/>
    <property type="evidence" value="ECO:0007669"/>
    <property type="project" value="UniProtKB-ARBA"/>
</dbReference>
<dbReference type="PANTHER" id="PTHR21248">
    <property type="entry name" value="CARDIOLIPIN SYNTHASE"/>
    <property type="match status" value="1"/>
</dbReference>